<protein>
    <submittedName>
        <fullName evidence="3">NADP-dependent oxidoreductase</fullName>
        <ecNumber evidence="3">1.-.-.-</ecNumber>
    </submittedName>
</protein>
<dbReference type="PANTHER" id="PTHR11695">
    <property type="entry name" value="ALCOHOL DEHYDROGENASE RELATED"/>
    <property type="match status" value="1"/>
</dbReference>
<dbReference type="InterPro" id="IPR013154">
    <property type="entry name" value="ADH-like_N"/>
</dbReference>
<keyword evidence="1 3" id="KW-0560">Oxidoreductase</keyword>
<gene>
    <name evidence="3" type="ORF">AB5J51_20125</name>
</gene>
<dbReference type="Pfam" id="PF08240">
    <property type="entry name" value="ADH_N"/>
    <property type="match status" value="1"/>
</dbReference>
<dbReference type="GO" id="GO:0008270">
    <property type="term" value="F:zinc ion binding"/>
    <property type="evidence" value="ECO:0007669"/>
    <property type="project" value="InterPro"/>
</dbReference>
<dbReference type="EMBL" id="CP165727">
    <property type="protein sequence ID" value="XDV65094.1"/>
    <property type="molecule type" value="Genomic_DNA"/>
</dbReference>
<sequence>MTETMRTVRQDVLGGTEVLNLTDSPLPIPGPAGILVKTHAAGVNPIDWKIRAFGLWMTPPFGVGWDVSGTVVAVAAGENRFKVGDEVFGLPAFPDEAAGYSEYVAAPARHFARKPGSLDHVSSAALPLAGSTAWQALVDGADLQAGQRVLIHAAAGGVGHLAVQIAKSRGAYVIGTASAAKHELLRELGADELIDYTAQDFTEAVQDVDVVLDLVGGEYEDRSLRTLRPGGLYIGVTNPLGIEEITAKATAAGVRAITVNVAPDHMVLQELATLVDTGRLRPLIAETFPLQDVRKAHELGESRHTTGKIVLKV</sequence>
<feature type="domain" description="Enoyl reductase (ER)" evidence="2">
    <location>
        <begin position="14"/>
        <end position="311"/>
    </location>
</feature>
<evidence type="ECO:0000256" key="1">
    <source>
        <dbReference type="ARBA" id="ARBA00023002"/>
    </source>
</evidence>
<dbReference type="Gene3D" id="3.40.50.720">
    <property type="entry name" value="NAD(P)-binding Rossmann-like Domain"/>
    <property type="match status" value="1"/>
</dbReference>
<dbReference type="SMART" id="SM00829">
    <property type="entry name" value="PKS_ER"/>
    <property type="match status" value="1"/>
</dbReference>
<dbReference type="InterPro" id="IPR036291">
    <property type="entry name" value="NAD(P)-bd_dom_sf"/>
</dbReference>
<dbReference type="EC" id="1.-.-.-" evidence="3"/>
<dbReference type="RefSeq" id="WP_369778224.1">
    <property type="nucleotide sequence ID" value="NZ_CP165727.1"/>
</dbReference>
<accession>A0AB39Y696</accession>
<dbReference type="InterPro" id="IPR011032">
    <property type="entry name" value="GroES-like_sf"/>
</dbReference>
<evidence type="ECO:0000259" key="2">
    <source>
        <dbReference type="SMART" id="SM00829"/>
    </source>
</evidence>
<dbReference type="PANTHER" id="PTHR11695:SF294">
    <property type="entry name" value="RETICULON-4-INTERACTING PROTEIN 1, MITOCHONDRIAL"/>
    <property type="match status" value="1"/>
</dbReference>
<dbReference type="InterPro" id="IPR020843">
    <property type="entry name" value="ER"/>
</dbReference>
<dbReference type="SUPFAM" id="SSF51735">
    <property type="entry name" value="NAD(P)-binding Rossmann-fold domains"/>
    <property type="match status" value="1"/>
</dbReference>
<dbReference type="PROSITE" id="PS01162">
    <property type="entry name" value="QOR_ZETA_CRYSTAL"/>
    <property type="match status" value="1"/>
</dbReference>
<reference evidence="3" key="1">
    <citation type="submission" date="2024-08" db="EMBL/GenBank/DDBJ databases">
        <authorList>
            <person name="Yu S.T."/>
        </authorList>
    </citation>
    <scope>NUCLEOTIDE SEQUENCE</scope>
    <source>
        <strain evidence="3">R33</strain>
    </source>
</reference>
<dbReference type="Gene3D" id="3.90.180.10">
    <property type="entry name" value="Medium-chain alcohol dehydrogenases, catalytic domain"/>
    <property type="match status" value="1"/>
</dbReference>
<proteinExistence type="predicted"/>
<name>A0AB39Y696_9ACTN</name>
<dbReference type="InterPro" id="IPR002364">
    <property type="entry name" value="Quin_OxRdtase/zeta-crystal_CS"/>
</dbReference>
<dbReference type="InterPro" id="IPR050700">
    <property type="entry name" value="YIM1/Zinc_Alcohol_DH_Fams"/>
</dbReference>
<dbReference type="AlphaFoldDB" id="A0AB39Y696"/>
<organism evidence="3">
    <name type="scientific">Streptomyces sp. R33</name>
    <dbReference type="NCBI Taxonomy" id="3238629"/>
    <lineage>
        <taxon>Bacteria</taxon>
        <taxon>Bacillati</taxon>
        <taxon>Actinomycetota</taxon>
        <taxon>Actinomycetes</taxon>
        <taxon>Kitasatosporales</taxon>
        <taxon>Streptomycetaceae</taxon>
        <taxon>Streptomyces</taxon>
    </lineage>
</organism>
<dbReference type="GO" id="GO:0016491">
    <property type="term" value="F:oxidoreductase activity"/>
    <property type="evidence" value="ECO:0007669"/>
    <property type="project" value="UniProtKB-KW"/>
</dbReference>
<dbReference type="CDD" id="cd05289">
    <property type="entry name" value="MDR_like_2"/>
    <property type="match status" value="1"/>
</dbReference>
<dbReference type="SUPFAM" id="SSF50129">
    <property type="entry name" value="GroES-like"/>
    <property type="match status" value="1"/>
</dbReference>
<dbReference type="Pfam" id="PF13602">
    <property type="entry name" value="ADH_zinc_N_2"/>
    <property type="match status" value="1"/>
</dbReference>
<evidence type="ECO:0000313" key="3">
    <source>
        <dbReference type="EMBL" id="XDV65094.1"/>
    </source>
</evidence>